<name>A0A8S1NDZ4_PARPR</name>
<evidence type="ECO:0000256" key="4">
    <source>
        <dbReference type="ARBA" id="ARBA00022597"/>
    </source>
</evidence>
<feature type="transmembrane region" description="Helical" evidence="8">
    <location>
        <begin position="112"/>
        <end position="134"/>
    </location>
</feature>
<dbReference type="InterPro" id="IPR020846">
    <property type="entry name" value="MFS_dom"/>
</dbReference>
<dbReference type="PROSITE" id="PS50850">
    <property type="entry name" value="MFS"/>
    <property type="match status" value="1"/>
</dbReference>
<evidence type="ECO:0000256" key="2">
    <source>
        <dbReference type="ARBA" id="ARBA00009598"/>
    </source>
</evidence>
<feature type="transmembrane region" description="Helical" evidence="8">
    <location>
        <begin position="273"/>
        <end position="297"/>
    </location>
</feature>
<accession>A0A8S1NDZ4</accession>
<evidence type="ECO:0000256" key="1">
    <source>
        <dbReference type="ARBA" id="ARBA00004141"/>
    </source>
</evidence>
<evidence type="ECO:0000256" key="3">
    <source>
        <dbReference type="ARBA" id="ARBA00022448"/>
    </source>
</evidence>
<feature type="transmembrane region" description="Helical" evidence="8">
    <location>
        <begin position="84"/>
        <end position="106"/>
    </location>
</feature>
<comment type="caution">
    <text evidence="10">The sequence shown here is derived from an EMBL/GenBank/DDBJ whole genome shotgun (WGS) entry which is preliminary data.</text>
</comment>
<keyword evidence="6 8" id="KW-1133">Transmembrane helix</keyword>
<dbReference type="PIRSF" id="PIRSF002808">
    <property type="entry name" value="Hexose_phosphate_transp"/>
    <property type="match status" value="1"/>
</dbReference>
<gene>
    <name evidence="10" type="ORF">PPRIM_AZ9-3.1.T0860231</name>
</gene>
<feature type="transmembrane region" description="Helical" evidence="8">
    <location>
        <begin position="371"/>
        <end position="394"/>
    </location>
</feature>
<feature type="transmembrane region" description="Helical" evidence="8">
    <location>
        <begin position="304"/>
        <end position="323"/>
    </location>
</feature>
<evidence type="ECO:0000313" key="11">
    <source>
        <dbReference type="Proteomes" id="UP000688137"/>
    </source>
</evidence>
<feature type="domain" description="Major facilitator superfamily (MFS) profile" evidence="9">
    <location>
        <begin position="1"/>
        <end position="424"/>
    </location>
</feature>
<feature type="transmembrane region" description="Helical" evidence="8">
    <location>
        <begin position="53"/>
        <end position="72"/>
    </location>
</feature>
<feature type="transmembrane region" description="Helical" evidence="8">
    <location>
        <begin position="236"/>
        <end position="261"/>
    </location>
</feature>
<dbReference type="Pfam" id="PF07690">
    <property type="entry name" value="MFS_1"/>
    <property type="match status" value="1"/>
</dbReference>
<dbReference type="Proteomes" id="UP000688137">
    <property type="component" value="Unassembled WGS sequence"/>
</dbReference>
<dbReference type="AlphaFoldDB" id="A0A8S1NDZ4"/>
<feature type="transmembrane region" description="Helical" evidence="8">
    <location>
        <begin position="20"/>
        <end position="41"/>
    </location>
</feature>
<dbReference type="OMA" id="YQWQVFL"/>
<protein>
    <recommendedName>
        <fullName evidence="9">Major facilitator superfamily (MFS) profile domain-containing protein</fullName>
    </recommendedName>
</protein>
<comment type="subcellular location">
    <subcellularLocation>
        <location evidence="1">Membrane</location>
        <topology evidence="1">Multi-pass membrane protein</topology>
    </subcellularLocation>
</comment>
<reference evidence="10" key="1">
    <citation type="submission" date="2021-01" db="EMBL/GenBank/DDBJ databases">
        <authorList>
            <consortium name="Genoscope - CEA"/>
            <person name="William W."/>
        </authorList>
    </citation>
    <scope>NUCLEOTIDE SEQUENCE</scope>
</reference>
<evidence type="ECO:0000256" key="8">
    <source>
        <dbReference type="SAM" id="Phobius"/>
    </source>
</evidence>
<feature type="transmembrane region" description="Helical" evidence="8">
    <location>
        <begin position="146"/>
        <end position="165"/>
    </location>
</feature>
<keyword evidence="11" id="KW-1185">Reference proteome</keyword>
<dbReference type="PANTHER" id="PTHR43184:SF12">
    <property type="entry name" value="SUGAR PHOSPHATE EXCHANGER 3"/>
    <property type="match status" value="1"/>
</dbReference>
<keyword evidence="7 8" id="KW-0472">Membrane</keyword>
<evidence type="ECO:0000313" key="10">
    <source>
        <dbReference type="EMBL" id="CAD8090830.1"/>
    </source>
</evidence>
<keyword evidence="3" id="KW-0813">Transport</keyword>
<dbReference type="PANTHER" id="PTHR43184">
    <property type="entry name" value="MAJOR FACILITATOR SUPERFAMILY TRANSPORTER 16, ISOFORM B"/>
    <property type="match status" value="1"/>
</dbReference>
<evidence type="ECO:0000256" key="5">
    <source>
        <dbReference type="ARBA" id="ARBA00022692"/>
    </source>
</evidence>
<feature type="transmembrane region" description="Helical" evidence="8">
    <location>
        <begin position="335"/>
        <end position="359"/>
    </location>
</feature>
<keyword evidence="4" id="KW-0762">Sugar transport</keyword>
<proteinExistence type="inferred from homology"/>
<feature type="transmembrane region" description="Helical" evidence="8">
    <location>
        <begin position="177"/>
        <end position="199"/>
    </location>
</feature>
<evidence type="ECO:0000256" key="6">
    <source>
        <dbReference type="ARBA" id="ARBA00022989"/>
    </source>
</evidence>
<dbReference type="InterPro" id="IPR000849">
    <property type="entry name" value="Sugar_P_transporter"/>
</dbReference>
<comment type="similarity">
    <text evidence="2">Belongs to the major facilitator superfamily. Organophosphate:Pi antiporter (OPA) (TC 2.A.1.4) family.</text>
</comment>
<organism evidence="10 11">
    <name type="scientific">Paramecium primaurelia</name>
    <dbReference type="NCBI Taxonomy" id="5886"/>
    <lineage>
        <taxon>Eukaryota</taxon>
        <taxon>Sar</taxon>
        <taxon>Alveolata</taxon>
        <taxon>Ciliophora</taxon>
        <taxon>Intramacronucleata</taxon>
        <taxon>Oligohymenophorea</taxon>
        <taxon>Peniculida</taxon>
        <taxon>Parameciidae</taxon>
        <taxon>Paramecium</taxon>
    </lineage>
</organism>
<evidence type="ECO:0000259" key="9">
    <source>
        <dbReference type="PROSITE" id="PS50850"/>
    </source>
</evidence>
<keyword evidence="5 8" id="KW-0812">Transmembrane</keyword>
<sequence>MINEIPGMKNQRIKQFALCYTLYIMVHCCRSTWSYASGLIIEQNKLEGFTPQFLGYVNFTFLLSMGVSYFLLGQLGDKINPKLFVIIGTYPLSALFIILALIFEFTTAPKELYLVLLLLAGMFSSTAWPGLLSIMNAWMPKEQKGIILGVFASCINVGNIAGFANSGITIEICDLSILTPIYISGGLLFFMTILFHIFIKPRPPIISEHIISDTSQEPQVSKEVVGVKKLKIWKAWLLPGVAIYALAFGCIKAISMIVGLWLPAYLDYLHVTYVALINIMLDLGAGFGGVIVCYLGVKYQKRATIIVPLLWLGTILMVAINFLKDYDNPYGGYMALNFGVGLFIGGCYNNVAAAIAVELSNNKALKKYKHATSTVTSLIMGYGTLFGALNQIIVPYVKDYLFLYCGILAVVGGLLLIVVIITEWKLDDEPEKLNKEIEMH</sequence>
<feature type="transmembrane region" description="Helical" evidence="8">
    <location>
        <begin position="400"/>
        <end position="422"/>
    </location>
</feature>
<dbReference type="GO" id="GO:0005789">
    <property type="term" value="C:endoplasmic reticulum membrane"/>
    <property type="evidence" value="ECO:0007669"/>
    <property type="project" value="TreeGrafter"/>
</dbReference>
<dbReference type="InterPro" id="IPR011701">
    <property type="entry name" value="MFS"/>
</dbReference>
<evidence type="ECO:0000256" key="7">
    <source>
        <dbReference type="ARBA" id="ARBA00023136"/>
    </source>
</evidence>
<dbReference type="GO" id="GO:0022857">
    <property type="term" value="F:transmembrane transporter activity"/>
    <property type="evidence" value="ECO:0007669"/>
    <property type="project" value="InterPro"/>
</dbReference>
<dbReference type="EMBL" id="CAJJDM010000089">
    <property type="protein sequence ID" value="CAD8090830.1"/>
    <property type="molecule type" value="Genomic_DNA"/>
</dbReference>